<keyword evidence="1" id="KW-0472">Membrane</keyword>
<feature type="transmembrane region" description="Helical" evidence="1">
    <location>
        <begin position="117"/>
        <end position="138"/>
    </location>
</feature>
<feature type="transmembrane region" description="Helical" evidence="1">
    <location>
        <begin position="45"/>
        <end position="64"/>
    </location>
</feature>
<keyword evidence="3" id="KW-1185">Reference proteome</keyword>
<feature type="transmembrane region" description="Helical" evidence="1">
    <location>
        <begin position="17"/>
        <end position="39"/>
    </location>
</feature>
<evidence type="ECO:0000313" key="3">
    <source>
        <dbReference type="Proteomes" id="UP000635384"/>
    </source>
</evidence>
<evidence type="ECO:0000313" key="2">
    <source>
        <dbReference type="EMBL" id="MBD2843073.1"/>
    </source>
</evidence>
<accession>A0ABR8KV28</accession>
<comment type="caution">
    <text evidence="2">The sequence shown here is derived from an EMBL/GenBank/DDBJ whole genome shotgun (WGS) entry which is preliminary data.</text>
</comment>
<keyword evidence="1" id="KW-0812">Transmembrane</keyword>
<keyword evidence="1" id="KW-1133">Transmembrane helix</keyword>
<sequence length="210" mass="22714">MTTEKHRPSGVLGRGPAFWAVMVFISTALIVTLSVTGAIEQKAPLLLLTIVPVSLAMVMFRAGYKMADSPSASCGGKGAAQKTYIKRTAIFTSLYLATFGLLMFADREIGIEGELKFALALLPGLAICGIFWAIGRLIVEEKDEFMRMLVVRQALVATSVALSAATVWGFLESADVVPHVDAYWWAVAWFFGLFLGALANRVQYGTWGAV</sequence>
<gene>
    <name evidence="2" type="ORF">IB285_12495</name>
</gene>
<feature type="transmembrane region" description="Helical" evidence="1">
    <location>
        <begin position="84"/>
        <end position="105"/>
    </location>
</feature>
<organism evidence="2 3">
    <name type="scientific">Erythrobacter rubeus</name>
    <dbReference type="NCBI Taxonomy" id="2760803"/>
    <lineage>
        <taxon>Bacteria</taxon>
        <taxon>Pseudomonadati</taxon>
        <taxon>Pseudomonadota</taxon>
        <taxon>Alphaproteobacteria</taxon>
        <taxon>Sphingomonadales</taxon>
        <taxon>Erythrobacteraceae</taxon>
        <taxon>Erythrobacter/Porphyrobacter group</taxon>
        <taxon>Erythrobacter</taxon>
    </lineage>
</organism>
<protein>
    <recommendedName>
        <fullName evidence="4">DUF2178 domain-containing protein</fullName>
    </recommendedName>
</protein>
<name>A0ABR8KV28_9SPHN</name>
<dbReference type="Proteomes" id="UP000635384">
    <property type="component" value="Unassembled WGS sequence"/>
</dbReference>
<dbReference type="EMBL" id="JACXLC010000001">
    <property type="protein sequence ID" value="MBD2843073.1"/>
    <property type="molecule type" value="Genomic_DNA"/>
</dbReference>
<evidence type="ECO:0000256" key="1">
    <source>
        <dbReference type="SAM" id="Phobius"/>
    </source>
</evidence>
<feature type="transmembrane region" description="Helical" evidence="1">
    <location>
        <begin position="182"/>
        <end position="199"/>
    </location>
</feature>
<reference evidence="2 3" key="1">
    <citation type="submission" date="2020-09" db="EMBL/GenBank/DDBJ databases">
        <authorList>
            <person name="Yoon J.-W."/>
        </authorList>
    </citation>
    <scope>NUCLEOTIDE SEQUENCE [LARGE SCALE GENOMIC DNA]</scope>
    <source>
        <strain evidence="2 3">KMU-140</strain>
    </source>
</reference>
<feature type="transmembrane region" description="Helical" evidence="1">
    <location>
        <begin position="150"/>
        <end position="170"/>
    </location>
</feature>
<dbReference type="RefSeq" id="WP_190788475.1">
    <property type="nucleotide sequence ID" value="NZ_JACXLC010000001.1"/>
</dbReference>
<evidence type="ECO:0008006" key="4">
    <source>
        <dbReference type="Google" id="ProtNLM"/>
    </source>
</evidence>
<proteinExistence type="predicted"/>